<dbReference type="EMBL" id="JAPHNI010000328">
    <property type="protein sequence ID" value="KAJ8112398.1"/>
    <property type="molecule type" value="Genomic_DNA"/>
</dbReference>
<evidence type="ECO:0000313" key="1">
    <source>
        <dbReference type="EMBL" id="KAJ8112398.1"/>
    </source>
</evidence>
<name>A0ACC2IB18_9PLEO</name>
<reference evidence="1" key="1">
    <citation type="submission" date="2022-11" db="EMBL/GenBank/DDBJ databases">
        <title>Genome Sequence of Boeremia exigua.</title>
        <authorList>
            <person name="Buettner E."/>
        </authorList>
    </citation>
    <scope>NUCLEOTIDE SEQUENCE</scope>
    <source>
        <strain evidence="1">CU02</strain>
    </source>
</reference>
<keyword evidence="2" id="KW-1185">Reference proteome</keyword>
<protein>
    <submittedName>
        <fullName evidence="1">Uncharacterized protein</fullName>
    </submittedName>
</protein>
<accession>A0ACC2IB18</accession>
<evidence type="ECO:0000313" key="2">
    <source>
        <dbReference type="Proteomes" id="UP001153331"/>
    </source>
</evidence>
<dbReference type="Proteomes" id="UP001153331">
    <property type="component" value="Unassembled WGS sequence"/>
</dbReference>
<comment type="caution">
    <text evidence="1">The sequence shown here is derived from an EMBL/GenBank/DDBJ whole genome shotgun (WGS) entry which is preliminary data.</text>
</comment>
<gene>
    <name evidence="1" type="ORF">OPT61_g5224</name>
</gene>
<organism evidence="1 2">
    <name type="scientific">Boeremia exigua</name>
    <dbReference type="NCBI Taxonomy" id="749465"/>
    <lineage>
        <taxon>Eukaryota</taxon>
        <taxon>Fungi</taxon>
        <taxon>Dikarya</taxon>
        <taxon>Ascomycota</taxon>
        <taxon>Pezizomycotina</taxon>
        <taxon>Dothideomycetes</taxon>
        <taxon>Pleosporomycetidae</taxon>
        <taxon>Pleosporales</taxon>
        <taxon>Pleosporineae</taxon>
        <taxon>Didymellaceae</taxon>
        <taxon>Boeremia</taxon>
    </lineage>
</organism>
<sequence>MTSFALAMVESSIAKAVIASRLTAEETGENGLAGAAVTGHACQDRIARRDMNNQMDAGVGLVQMCYLNTNTWEPHQGIYLNDAPTIPLASSFHMSGNKRPKSQGELQSTIEKFRKRAEDQSDLTAHIIGSFKKNHASEVDRLIEKFKNHMELDDTAAENGYNAIVGRLDAPREEIEDLRKQMAVLQRPNDSPEHGTIDAQCRQSQFGRTECGIDAARNQHPDISAQSRHIDTKTVTAQAVQCLASQIVGLLSVTCAPKQAEEKKFKKYTKEFVEWYQHFHSTLVYMKVIPEASKQKPAIHGHKDGLPQWLPEWLIRSETPAVPKYWDPANFKYDASAVIQEARAQFNVQSGLPDMPGEEDAEIKKLRDFCAAEGAISDKLEELEVDEIWTLLCNGPKQQMS</sequence>
<proteinExistence type="predicted"/>